<keyword evidence="1" id="KW-0472">Membrane</keyword>
<dbReference type="InterPro" id="IPR036465">
    <property type="entry name" value="vWFA_dom_sf"/>
</dbReference>
<accession>A0AAU7BWA5</accession>
<reference evidence="2" key="1">
    <citation type="submission" date="2024-05" db="EMBL/GenBank/DDBJ databases">
        <title>Pontimicrobium maritimus sp. nov., isolated form sea water.</title>
        <authorList>
            <person name="Muhammad N."/>
            <person name="Vuong T.Q."/>
            <person name="Han H.L."/>
            <person name="Kim S.-G."/>
        </authorList>
    </citation>
    <scope>NUCLEOTIDE SEQUENCE</scope>
    <source>
        <strain evidence="2">SW4</strain>
    </source>
</reference>
<gene>
    <name evidence="2" type="ORF">ABGB03_06500</name>
</gene>
<evidence type="ECO:0000313" key="2">
    <source>
        <dbReference type="EMBL" id="XBG62552.1"/>
    </source>
</evidence>
<dbReference type="PANTHER" id="PTHR37947:SF1">
    <property type="entry name" value="BLL2462 PROTEIN"/>
    <property type="match status" value="1"/>
</dbReference>
<name>A0AAU7BWA5_9FLAO</name>
<dbReference type="AlphaFoldDB" id="A0AAU7BWA5"/>
<proteinExistence type="predicted"/>
<feature type="transmembrane region" description="Helical" evidence="1">
    <location>
        <begin position="33"/>
        <end position="53"/>
    </location>
</feature>
<keyword evidence="1" id="KW-0812">Transmembrane</keyword>
<dbReference type="RefSeq" id="WP_347925852.1">
    <property type="nucleotide sequence ID" value="NZ_CP157199.1"/>
</dbReference>
<dbReference type="SUPFAM" id="SSF53300">
    <property type="entry name" value="vWA-like"/>
    <property type="match status" value="1"/>
</dbReference>
<evidence type="ECO:0000256" key="1">
    <source>
        <dbReference type="SAM" id="Phobius"/>
    </source>
</evidence>
<feature type="transmembrane region" description="Helical" evidence="1">
    <location>
        <begin position="6"/>
        <end position="26"/>
    </location>
</feature>
<organism evidence="2">
    <name type="scientific">Pontimicrobium sp. SW4</name>
    <dbReference type="NCBI Taxonomy" id="3153519"/>
    <lineage>
        <taxon>Bacteria</taxon>
        <taxon>Pseudomonadati</taxon>
        <taxon>Bacteroidota</taxon>
        <taxon>Flavobacteriia</taxon>
        <taxon>Flavobacteriales</taxon>
        <taxon>Flavobacteriaceae</taxon>
        <taxon>Pontimicrobium</taxon>
    </lineage>
</organism>
<protein>
    <submittedName>
        <fullName evidence="2">VWA domain-containing protein</fullName>
    </submittedName>
</protein>
<sequence>MSGSTIIYIILAGIAALLLALFQYIYKSKKRKLNPVFSFLRFITIFSILLLIINPKFEKVILFNEKPNLVIVVDDSESVKHLEQDKNVNDLLTLIKSNKELNDKFNLDVYSFGSEFQKLDSLSFNQSQTNYTSVFSNLQQIYKQSNSPTVLITDGNQTLGRDFEFSSKQYKQPIFPIILGDTITYSDLKIQQLNVNKYAYLKNKFPVEVIAVYNGNTPVSSTFTIKKGNTTVYSTNLQFSKANNSQTLDITLPSNMVGINSYVASLSPLSTEKNIVNNYKPFALEVIDQKTNVAIVTTISHPDIGGLKKAIESNEQRSVSIVSPSDYANNKDDYQMVILYQPNSKFQSVFESLDADGKNRFIITGINTDWVFLNSIQNVFQQKITAQEESFQAIYNDNFNTFLPGDLVFDNLPPLESEFGNVEFNIPVETLLFKSINSNMIEEPLMATYENVGQRGVLLFGEGIWRWRSQSYLDNNSFNQFDDFIGKIVQYVASNKQRNRLNVNYESFYNGSDNIKITAQFFNKNYEFDAAASLEMVIKNIETDIATVIPFTLQQNNYEVNLDNFPPGDYDFTVRANRGEVAFSGRTRILDYNVEKQFLNANVSKLERIANNSNGTSYFIVDTSLLIDNLTNDSRFVTIQKSNKNVVPLIDFKYLLGLIVLSLGIEWFLRKYNGLI</sequence>
<keyword evidence="1" id="KW-1133">Transmembrane helix</keyword>
<dbReference type="PANTHER" id="PTHR37947">
    <property type="entry name" value="BLL2462 PROTEIN"/>
    <property type="match status" value="1"/>
</dbReference>
<dbReference type="EMBL" id="CP157199">
    <property type="protein sequence ID" value="XBG62552.1"/>
    <property type="molecule type" value="Genomic_DNA"/>
</dbReference>